<dbReference type="Proteomes" id="UP001470230">
    <property type="component" value="Unassembled WGS sequence"/>
</dbReference>
<organism evidence="2 3">
    <name type="scientific">Tritrichomonas musculus</name>
    <dbReference type="NCBI Taxonomy" id="1915356"/>
    <lineage>
        <taxon>Eukaryota</taxon>
        <taxon>Metamonada</taxon>
        <taxon>Parabasalia</taxon>
        <taxon>Tritrichomonadida</taxon>
        <taxon>Tritrichomonadidae</taxon>
        <taxon>Tritrichomonas</taxon>
    </lineage>
</organism>
<feature type="compositionally biased region" description="Basic and acidic residues" evidence="1">
    <location>
        <begin position="292"/>
        <end position="307"/>
    </location>
</feature>
<accession>A0ABR2JUK0</accession>
<feature type="region of interest" description="Disordered" evidence="1">
    <location>
        <begin position="903"/>
        <end position="946"/>
    </location>
</feature>
<feature type="region of interest" description="Disordered" evidence="1">
    <location>
        <begin position="1310"/>
        <end position="1361"/>
    </location>
</feature>
<evidence type="ECO:0000256" key="1">
    <source>
        <dbReference type="SAM" id="MobiDB-lite"/>
    </source>
</evidence>
<feature type="compositionally biased region" description="Basic and acidic residues" evidence="1">
    <location>
        <begin position="923"/>
        <end position="945"/>
    </location>
</feature>
<feature type="compositionally biased region" description="Low complexity" evidence="1">
    <location>
        <begin position="1310"/>
        <end position="1360"/>
    </location>
</feature>
<comment type="caution">
    <text evidence="2">The sequence shown here is derived from an EMBL/GenBank/DDBJ whole genome shotgun (WGS) entry which is preliminary data.</text>
</comment>
<gene>
    <name evidence="2" type="ORF">M9Y10_045186</name>
</gene>
<feature type="region of interest" description="Disordered" evidence="1">
    <location>
        <begin position="284"/>
        <end position="307"/>
    </location>
</feature>
<dbReference type="EMBL" id="JAPFFF010000009">
    <property type="protein sequence ID" value="KAK8882544.1"/>
    <property type="molecule type" value="Genomic_DNA"/>
</dbReference>
<protein>
    <recommendedName>
        <fullName evidence="4">DUF2428 domain-containing protein</fullName>
    </recommendedName>
</protein>
<reference evidence="2 3" key="1">
    <citation type="submission" date="2024-04" db="EMBL/GenBank/DDBJ databases">
        <title>Tritrichomonas musculus Genome.</title>
        <authorList>
            <person name="Alves-Ferreira E."/>
            <person name="Grigg M."/>
            <person name="Lorenzi H."/>
            <person name="Galac M."/>
        </authorList>
    </citation>
    <scope>NUCLEOTIDE SEQUENCE [LARGE SCALE GENOMIC DNA]</scope>
    <source>
        <strain evidence="2 3">EAF2021</strain>
    </source>
</reference>
<proteinExistence type="predicted"/>
<name>A0ABR2JUK0_9EUKA</name>
<evidence type="ECO:0008006" key="4">
    <source>
        <dbReference type="Google" id="ProtNLM"/>
    </source>
</evidence>
<keyword evidence="3" id="KW-1185">Reference proteome</keyword>
<evidence type="ECO:0000313" key="2">
    <source>
        <dbReference type="EMBL" id="KAK8882544.1"/>
    </source>
</evidence>
<evidence type="ECO:0000313" key="3">
    <source>
        <dbReference type="Proteomes" id="UP001470230"/>
    </source>
</evidence>
<sequence>MEEISSEIEACKSVSAEPADITRVLARLQDEINWQFLRPYPTLDRENFFTRLWNFLLFTASHSNTSVRLAAYRTTGAFLLKVTPYYPKEIMNTFSDIALASTIDMKSSAIIASSFAFISNFTALPYLQDFLHKTPVFHHFSISDSIFSEHLSQIIRNLGRLGDEWLLTLLHCFLEKVITSKDRYLILSIAEIIKHSPLKLMNELLIFIRDNSQLSENLELISYLFSSIDCNYDTIDLGDVVEAAMKIISNISKSTSMEINSAFQILSIKSPSFSVQIDKIVNETENQANESEESKSNDTDDSAKKKSNDNDEFKNVFVKINAIFGEKTLSDTIPVSPYLNRPSFFNLPLPLDILKVNPRDGVLQLTAKFKTMAKMINDIENGIEPNLINADNDNDINRSKKDIRSAIFNQFSSFLSASYNDMTSACMQGYALCLCSLLRHCDECNVINLTKHVIFAKPQSWFHSSDILRIIKAIPYCFYSTYNGKYYDENMDFYPVFNEVNAPFKTEAILDVLTSFVMNTNEELSKHALKATSRVIINTDFERGTQYIASKITFFDNFQLGKLLSILTSTIEANAYFSTIPEVSSSNSRSNRNSRSSPRKKLRRMSSSTFIHYYFYDVAKTNIRKSSLIHLQYVVKLVLENLADFQDETDLFIIILNFLSCFDLNFADINLLRLCFHDALWIVQASLQLLTGLQWDLQLETTSHSKAISQMIENDMKSMNYDIISETAMDYTHFLAPFAASLKFIYALPSVPLNFIMNLFSRTLDLFPYQSAMIALKYWDKLTNENRIEIILRVYPTFEFVQDYSTAAIWCHLYITLESGDYNVSDHHQQLEPCKNILHRIASYAIEHKEFYCEFYALELCILNGDDLNPVLEKIDNMSDIQSDKLINYLAENHPYLLPKLGSRKRSESDLSSTPPPSIVTEENIKNGEDTKENASEQSESDKCLNKNQNSDLFGYNRDKLNIENVEFDRAKISKLLFSPLINENANNPIIKTQLKQQTFPFTDEHLILLFRLFIQNNDISGLTLLIKYLYSQNRSISVKGMMFPSEVVPLLFRYLKKVASPDLKEFDDFYRQSGSSCPLDIRIESYVANSNEYFESLKSSPHIKKVEIAEFSRTIFRISYEQEELFNFILKLLEECTKMKRCEYVLALLNIAISKFKVIPQEIIDKFISLVKIKFDIIPAIYIANCFYSLSLKKLFVANPDFVKTAKKCYTKCDGRSSAILRLHRSIFGSQDSLNENHSILASSNLKSEIPSMVAAGSRYAFDLLQYGSNAIGNGFFPDSTCQSLVKTVIPIILDLILTNQQLQQQTETTSISTGTTKDTSSNAPNSTTTAATNSISNSNGNSNSANQNQNNSLASQQNDESLDATTTRYSCSFLGDFPVAQDISLTLTYILSHTIFKSHFPSILSCSGSLIPSNDRAYFSDFWLCLPLLISLHNEMNDELMKLIKITDTLVTKPGNFLLFKTYLMAASYRAKKALNTLQEETYLSDCITNWMQKCKEYDCYQMADFVFEWEKLIFSTNGLDQLLSIVCYQFVKYMPRFLPLYIGLSKFVRSYMKSASKADIEKIHSTLMNSALLISDRCHVLSLLLIDKKEYYKVAAELASYPHDCPESDSVIDSNPLFVQMLKEAKNI</sequence>